<evidence type="ECO:0000313" key="10">
    <source>
        <dbReference type="Proteomes" id="UP001642540"/>
    </source>
</evidence>
<evidence type="ECO:0000256" key="5">
    <source>
        <dbReference type="ARBA" id="ARBA00023242"/>
    </source>
</evidence>
<feature type="domain" description="MSL3 chromodomain-like" evidence="8">
    <location>
        <begin position="26"/>
        <end position="94"/>
    </location>
</feature>
<name>A0ABP1Q275_9HEXA</name>
<protein>
    <recommendedName>
        <fullName evidence="11">Mortality factor 4-like protein 1</fullName>
    </recommendedName>
</protein>
<dbReference type="InterPro" id="IPR016197">
    <property type="entry name" value="Chromo-like_dom_sf"/>
</dbReference>
<dbReference type="InterPro" id="IPR026541">
    <property type="entry name" value="MRG_dom"/>
</dbReference>
<keyword evidence="5" id="KW-0539">Nucleus</keyword>
<evidence type="ECO:0000256" key="4">
    <source>
        <dbReference type="ARBA" id="ARBA00023163"/>
    </source>
</evidence>
<dbReference type="Pfam" id="PF05712">
    <property type="entry name" value="MRG"/>
    <property type="match status" value="1"/>
</dbReference>
<gene>
    <name evidence="9" type="ORF">ODALV1_LOCUS6495</name>
</gene>
<feature type="compositionally biased region" description="Polar residues" evidence="6">
    <location>
        <begin position="11"/>
        <end position="20"/>
    </location>
</feature>
<feature type="region of interest" description="Disordered" evidence="6">
    <location>
        <begin position="1"/>
        <end position="25"/>
    </location>
</feature>
<feature type="domain" description="MRG" evidence="7">
    <location>
        <begin position="164"/>
        <end position="337"/>
    </location>
</feature>
<dbReference type="PANTHER" id="PTHR10880:SF48">
    <property type="entry name" value="MORTALITY FACTOR 4 LIKE 2"/>
    <property type="match status" value="1"/>
</dbReference>
<keyword evidence="2" id="KW-0156">Chromatin regulator</keyword>
<dbReference type="Gene3D" id="1.10.274.30">
    <property type="entry name" value="MRG domain"/>
    <property type="match status" value="1"/>
</dbReference>
<evidence type="ECO:0000256" key="1">
    <source>
        <dbReference type="ARBA" id="ARBA00004123"/>
    </source>
</evidence>
<evidence type="ECO:0000256" key="2">
    <source>
        <dbReference type="ARBA" id="ARBA00022853"/>
    </source>
</evidence>
<comment type="caution">
    <text evidence="9">The sequence shown here is derived from an EMBL/GenBank/DDBJ whole genome shotgun (WGS) entry which is preliminary data.</text>
</comment>
<feature type="region of interest" description="Disordered" evidence="6">
    <location>
        <begin position="106"/>
        <end position="169"/>
    </location>
</feature>
<organism evidence="9 10">
    <name type="scientific">Orchesella dallaii</name>
    <dbReference type="NCBI Taxonomy" id="48710"/>
    <lineage>
        <taxon>Eukaryota</taxon>
        <taxon>Metazoa</taxon>
        <taxon>Ecdysozoa</taxon>
        <taxon>Arthropoda</taxon>
        <taxon>Hexapoda</taxon>
        <taxon>Collembola</taxon>
        <taxon>Entomobryomorpha</taxon>
        <taxon>Entomobryoidea</taxon>
        <taxon>Orchesellidae</taxon>
        <taxon>Orchesellinae</taxon>
        <taxon>Orchesella</taxon>
    </lineage>
</organism>
<dbReference type="PANTHER" id="PTHR10880">
    <property type="entry name" value="MORTALITY FACTOR 4-LIKE PROTEIN"/>
    <property type="match status" value="1"/>
</dbReference>
<feature type="compositionally biased region" description="Polar residues" evidence="6">
    <location>
        <begin position="119"/>
        <end position="139"/>
    </location>
</feature>
<evidence type="ECO:0008006" key="11">
    <source>
        <dbReference type="Google" id="ProtNLM"/>
    </source>
</evidence>
<sequence length="349" mass="40601">MPRAEAVDSEMPSTSKKGTSPTPPKFVDNERVLCFHGPLIYEGKVLKKEFRDNEKEHAYWVHYAGWSKNWDEWVLERRVLKYSEQNLEKQRELKVAYDESMRAAKAKATGKLPKKKSLGSDTSSVNNMSTTDSRSSTPVMDQKSSKQKSSIKSEPVESDSSRRRRKNDYVEAESHYVSKQEVHIMIPEQLKIFLVDDWDSVTRQKRLVNIPARCTVDQIFDEYLKAKKKSDQNAIDLCEGLEQYFNTMLGPQLLYRFERSQYEQILKEIEGQPEKGKKKLTEYYGASHLMRLFTKLGGCLTYTNLDPEGIDTLKKYVEDFLKFMLKNSEKYLSLEDYGVSCPEYQRKPT</sequence>
<evidence type="ECO:0000259" key="8">
    <source>
        <dbReference type="Pfam" id="PF22732"/>
    </source>
</evidence>
<dbReference type="InterPro" id="IPR008676">
    <property type="entry name" value="MRG"/>
</dbReference>
<keyword evidence="10" id="KW-1185">Reference proteome</keyword>
<dbReference type="Proteomes" id="UP001642540">
    <property type="component" value="Unassembled WGS sequence"/>
</dbReference>
<dbReference type="PROSITE" id="PS51640">
    <property type="entry name" value="MRG"/>
    <property type="match status" value="1"/>
</dbReference>
<evidence type="ECO:0000256" key="6">
    <source>
        <dbReference type="SAM" id="MobiDB-lite"/>
    </source>
</evidence>
<reference evidence="9 10" key="1">
    <citation type="submission" date="2024-08" db="EMBL/GenBank/DDBJ databases">
        <authorList>
            <person name="Cucini C."/>
            <person name="Frati F."/>
        </authorList>
    </citation>
    <scope>NUCLEOTIDE SEQUENCE [LARGE SCALE GENOMIC DNA]</scope>
</reference>
<dbReference type="Pfam" id="PF22732">
    <property type="entry name" value="MSL3_chromo-like"/>
    <property type="match status" value="1"/>
</dbReference>
<dbReference type="CDD" id="cd18983">
    <property type="entry name" value="CBD_MSL3_like"/>
    <property type="match status" value="1"/>
</dbReference>
<evidence type="ECO:0000313" key="9">
    <source>
        <dbReference type="EMBL" id="CAL8086630.1"/>
    </source>
</evidence>
<dbReference type="SUPFAM" id="SSF54160">
    <property type="entry name" value="Chromo domain-like"/>
    <property type="match status" value="1"/>
</dbReference>
<dbReference type="Gene3D" id="2.30.30.140">
    <property type="match status" value="1"/>
</dbReference>
<dbReference type="InterPro" id="IPR053820">
    <property type="entry name" value="MSL3_chromo-like"/>
</dbReference>
<dbReference type="PIRSF" id="PIRSF038133">
    <property type="entry name" value="HAT_Nua4_EAF3/MRG15"/>
    <property type="match status" value="1"/>
</dbReference>
<keyword evidence="4" id="KW-0804">Transcription</keyword>
<evidence type="ECO:0000259" key="7">
    <source>
        <dbReference type="Pfam" id="PF05712"/>
    </source>
</evidence>
<dbReference type="EMBL" id="CAXLJM020000020">
    <property type="protein sequence ID" value="CAL8086630.1"/>
    <property type="molecule type" value="Genomic_DNA"/>
</dbReference>
<comment type="subcellular location">
    <subcellularLocation>
        <location evidence="1">Nucleus</location>
    </subcellularLocation>
</comment>
<dbReference type="InterPro" id="IPR038217">
    <property type="entry name" value="MRG_C_sf"/>
</dbReference>
<keyword evidence="3" id="KW-0805">Transcription regulation</keyword>
<accession>A0ABP1Q275</accession>
<proteinExistence type="predicted"/>
<evidence type="ECO:0000256" key="3">
    <source>
        <dbReference type="ARBA" id="ARBA00023015"/>
    </source>
</evidence>